<reference evidence="2 3" key="1">
    <citation type="journal article" date="2019" name="Int. J. Syst. Evol. Microbiol.">
        <title>The Global Catalogue of Microorganisms (GCM) 10K type strain sequencing project: providing services to taxonomists for standard genome sequencing and annotation.</title>
        <authorList>
            <consortium name="The Broad Institute Genomics Platform"/>
            <consortium name="The Broad Institute Genome Sequencing Center for Infectious Disease"/>
            <person name="Wu L."/>
            <person name="Ma J."/>
        </authorList>
    </citation>
    <scope>NUCLEOTIDE SEQUENCE [LARGE SCALE GENOMIC DNA]</scope>
    <source>
        <strain evidence="2 3">JCM 4395</strain>
    </source>
</reference>
<comment type="caution">
    <text evidence="2">The sequence shown here is derived from an EMBL/GenBank/DDBJ whole genome shotgun (WGS) entry which is preliminary data.</text>
</comment>
<evidence type="ECO:0000256" key="1">
    <source>
        <dbReference type="SAM" id="MobiDB-lite"/>
    </source>
</evidence>
<gene>
    <name evidence="2" type="ORF">GCM10010276_21790</name>
</gene>
<sequence length="167" mass="18078">MGDTPRHRTAFNRERLPVVPILVSTTGRRREATGLLQAPGDTEPAVPMPSSDGVLEFTHHSISQYWLPATGEVVPNPPMPLLFQRRSSCERRAFTPTAIRKLLTDALASTGPANAEGGLPASLSPTIENRFTESCLTRPAEHDQVPPGLRVPSAAFRRGGPDPRCPP</sequence>
<evidence type="ECO:0000313" key="3">
    <source>
        <dbReference type="Proteomes" id="UP001501777"/>
    </source>
</evidence>
<accession>A0ABN3LK45</accession>
<organism evidence="2 3">
    <name type="scientific">Streptomyces longisporus</name>
    <dbReference type="NCBI Taxonomy" id="1948"/>
    <lineage>
        <taxon>Bacteria</taxon>
        <taxon>Bacillati</taxon>
        <taxon>Actinomycetota</taxon>
        <taxon>Actinomycetes</taxon>
        <taxon>Kitasatosporales</taxon>
        <taxon>Streptomycetaceae</taxon>
        <taxon>Streptomyces</taxon>
    </lineage>
</organism>
<proteinExistence type="predicted"/>
<keyword evidence="3" id="KW-1185">Reference proteome</keyword>
<evidence type="ECO:0000313" key="2">
    <source>
        <dbReference type="EMBL" id="GAA2483819.1"/>
    </source>
</evidence>
<dbReference type="Proteomes" id="UP001501777">
    <property type="component" value="Unassembled WGS sequence"/>
</dbReference>
<name>A0ABN3LK45_STRLO</name>
<protein>
    <submittedName>
        <fullName evidence="2">Uncharacterized protein</fullName>
    </submittedName>
</protein>
<feature type="region of interest" description="Disordered" evidence="1">
    <location>
        <begin position="139"/>
        <end position="167"/>
    </location>
</feature>
<dbReference type="EMBL" id="BAAASG010000006">
    <property type="protein sequence ID" value="GAA2483819.1"/>
    <property type="molecule type" value="Genomic_DNA"/>
</dbReference>